<accession>A0ABR2X4T9</accession>
<keyword evidence="2" id="KW-0689">Ribosomal protein</keyword>
<evidence type="ECO:0000256" key="1">
    <source>
        <dbReference type="ARBA" id="ARBA00006194"/>
    </source>
</evidence>
<protein>
    <recommendedName>
        <fullName evidence="7">Mitochondrial ribosomal protein S11</fullName>
    </recommendedName>
</protein>
<comment type="caution">
    <text evidence="5">The sequence shown here is derived from an EMBL/GenBank/DDBJ whole genome shotgun (WGS) entry which is preliminary data.</text>
</comment>
<evidence type="ECO:0000313" key="5">
    <source>
        <dbReference type="EMBL" id="KAK9768814.1"/>
    </source>
</evidence>
<feature type="region of interest" description="Disordered" evidence="4">
    <location>
        <begin position="36"/>
        <end position="57"/>
    </location>
</feature>
<dbReference type="Proteomes" id="UP001479436">
    <property type="component" value="Unassembled WGS sequence"/>
</dbReference>
<dbReference type="Pfam" id="PF00411">
    <property type="entry name" value="Ribosomal_S11"/>
    <property type="match status" value="1"/>
</dbReference>
<dbReference type="PANTHER" id="PTHR11759">
    <property type="entry name" value="40S RIBOSOMAL PROTEIN S14/30S RIBOSOMAL PROTEIN S11"/>
    <property type="match status" value="1"/>
</dbReference>
<dbReference type="InterPro" id="IPR036967">
    <property type="entry name" value="Ribosomal_uS11_sf"/>
</dbReference>
<evidence type="ECO:0008006" key="7">
    <source>
        <dbReference type="Google" id="ProtNLM"/>
    </source>
</evidence>
<keyword evidence="6" id="KW-1185">Reference proteome</keyword>
<dbReference type="SUPFAM" id="SSF53137">
    <property type="entry name" value="Translational machinery components"/>
    <property type="match status" value="1"/>
</dbReference>
<dbReference type="HAMAP" id="MF_01310">
    <property type="entry name" value="Ribosomal_uS11"/>
    <property type="match status" value="1"/>
</dbReference>
<name>A0ABR2X4T9_9FUNG</name>
<evidence type="ECO:0000313" key="6">
    <source>
        <dbReference type="Proteomes" id="UP001479436"/>
    </source>
</evidence>
<dbReference type="InterPro" id="IPR001971">
    <property type="entry name" value="Ribosomal_uS11"/>
</dbReference>
<gene>
    <name evidence="5" type="ORF">K7432_000246</name>
</gene>
<proteinExistence type="inferred from homology"/>
<reference evidence="5 6" key="1">
    <citation type="submission" date="2023-04" db="EMBL/GenBank/DDBJ databases">
        <title>Genome of Basidiobolus ranarum AG-B5.</title>
        <authorList>
            <person name="Stajich J.E."/>
            <person name="Carter-House D."/>
            <person name="Gryganskyi A."/>
        </authorList>
    </citation>
    <scope>NUCLEOTIDE SEQUENCE [LARGE SCALE GENOMIC DNA]</scope>
    <source>
        <strain evidence="5 6">AG-B5</strain>
    </source>
</reference>
<sequence>MNFSLLKTSVSASRLTSRLAVSALLPKQRAVRCFASESQGTKGTESKTENVEGNESKKHTDFILETLRGIGSNPGKAARAGSMGTLPFDLSAPNFTSQKDQGFTHCLSVHASYNNTIVTLTNPEGKVLVNASGGTCGFKKANRGGYEPAYQATTKVIEKTKELGLNISGLHIKLRGFGPGRDAAFKAVRSLSAWNVTRITDTTPVPFNGCRPRKPRRL</sequence>
<organism evidence="5 6">
    <name type="scientific">Basidiobolus ranarum</name>
    <dbReference type="NCBI Taxonomy" id="34480"/>
    <lineage>
        <taxon>Eukaryota</taxon>
        <taxon>Fungi</taxon>
        <taxon>Fungi incertae sedis</taxon>
        <taxon>Zoopagomycota</taxon>
        <taxon>Entomophthoromycotina</taxon>
        <taxon>Basidiobolomycetes</taxon>
        <taxon>Basidiobolales</taxon>
        <taxon>Basidiobolaceae</taxon>
        <taxon>Basidiobolus</taxon>
    </lineage>
</organism>
<evidence type="ECO:0000256" key="3">
    <source>
        <dbReference type="ARBA" id="ARBA00023274"/>
    </source>
</evidence>
<feature type="compositionally biased region" description="Basic and acidic residues" evidence="4">
    <location>
        <begin position="44"/>
        <end position="57"/>
    </location>
</feature>
<evidence type="ECO:0000256" key="2">
    <source>
        <dbReference type="ARBA" id="ARBA00022980"/>
    </source>
</evidence>
<keyword evidence="3" id="KW-0687">Ribonucleoprotein</keyword>
<dbReference type="EMBL" id="JASJQH010000004">
    <property type="protein sequence ID" value="KAK9768814.1"/>
    <property type="molecule type" value="Genomic_DNA"/>
</dbReference>
<dbReference type="Gene3D" id="3.30.420.80">
    <property type="entry name" value="Ribosomal protein S11"/>
    <property type="match status" value="1"/>
</dbReference>
<comment type="similarity">
    <text evidence="1">Belongs to the universal ribosomal protein uS11 family.</text>
</comment>
<evidence type="ECO:0000256" key="4">
    <source>
        <dbReference type="SAM" id="MobiDB-lite"/>
    </source>
</evidence>